<dbReference type="PANTHER" id="PTHR30136">
    <property type="entry name" value="HELIX-TURN-HELIX TRANSCRIPTIONAL REGULATOR, ICLR FAMILY"/>
    <property type="match status" value="1"/>
</dbReference>
<dbReference type="InterPro" id="IPR029016">
    <property type="entry name" value="GAF-like_dom_sf"/>
</dbReference>
<dbReference type="InterPro" id="IPR036388">
    <property type="entry name" value="WH-like_DNA-bd_sf"/>
</dbReference>
<keyword evidence="3" id="KW-0804">Transcription</keyword>
<dbReference type="SMART" id="SM00346">
    <property type="entry name" value="HTH_ICLR"/>
    <property type="match status" value="1"/>
</dbReference>
<name>A0A9J6PEN1_9PROT</name>
<feature type="compositionally biased region" description="Low complexity" evidence="4">
    <location>
        <begin position="9"/>
        <end position="19"/>
    </location>
</feature>
<dbReference type="InterPro" id="IPR050707">
    <property type="entry name" value="HTH_MetabolicPath_Reg"/>
</dbReference>
<organism evidence="7 8">
    <name type="scientific">Futiania mangrovi</name>
    <dbReference type="NCBI Taxonomy" id="2959716"/>
    <lineage>
        <taxon>Bacteria</taxon>
        <taxon>Pseudomonadati</taxon>
        <taxon>Pseudomonadota</taxon>
        <taxon>Alphaproteobacteria</taxon>
        <taxon>Futianiales</taxon>
        <taxon>Futianiaceae</taxon>
        <taxon>Futiania</taxon>
    </lineage>
</organism>
<dbReference type="InterPro" id="IPR036390">
    <property type="entry name" value="WH_DNA-bd_sf"/>
</dbReference>
<keyword evidence="1" id="KW-0805">Transcription regulation</keyword>
<sequence length="277" mass="30155">MPDLKDHTPAPSSRSTSPAEAGPRALRRAFEIADLLARAPSGLSLAEISERIGAPKSSVLALLRALVGLNLATRADDRYEIGPALFNLAGAITAKWRIAPIARPFMQRLHALTGETVILAELNSFAREVQYIDQIESTNPVRYTVQIGDTRPLYCSAAGRLLLAFQTADWIEEYLASTPMTRITEQTITNTEEVRRKLVRVRQEGFSLSSEEFTDGGAGFAAPIIHRDGSVHYALVLATVAMRVRQKGEFFRSAVMDAAADLSRAMGHDGSTESGTD</sequence>
<evidence type="ECO:0000259" key="6">
    <source>
        <dbReference type="PROSITE" id="PS51078"/>
    </source>
</evidence>
<dbReference type="PROSITE" id="PS51078">
    <property type="entry name" value="ICLR_ED"/>
    <property type="match status" value="1"/>
</dbReference>
<proteinExistence type="predicted"/>
<evidence type="ECO:0000256" key="4">
    <source>
        <dbReference type="SAM" id="MobiDB-lite"/>
    </source>
</evidence>
<dbReference type="SUPFAM" id="SSF46785">
    <property type="entry name" value="Winged helix' DNA-binding domain"/>
    <property type="match status" value="1"/>
</dbReference>
<dbReference type="EMBL" id="JAMZFT010000002">
    <property type="protein sequence ID" value="MCP1336288.1"/>
    <property type="molecule type" value="Genomic_DNA"/>
</dbReference>
<dbReference type="GO" id="GO:0045892">
    <property type="term" value="P:negative regulation of DNA-templated transcription"/>
    <property type="evidence" value="ECO:0007669"/>
    <property type="project" value="TreeGrafter"/>
</dbReference>
<keyword evidence="8" id="KW-1185">Reference proteome</keyword>
<dbReference type="RefSeq" id="WP_269332254.1">
    <property type="nucleotide sequence ID" value="NZ_JAMZFT010000002.1"/>
</dbReference>
<dbReference type="GO" id="GO:0003700">
    <property type="term" value="F:DNA-binding transcription factor activity"/>
    <property type="evidence" value="ECO:0007669"/>
    <property type="project" value="TreeGrafter"/>
</dbReference>
<feature type="domain" description="IclR-ED" evidence="6">
    <location>
        <begin position="84"/>
        <end position="268"/>
    </location>
</feature>
<evidence type="ECO:0000313" key="7">
    <source>
        <dbReference type="EMBL" id="MCP1336288.1"/>
    </source>
</evidence>
<dbReference type="Pfam" id="PF09339">
    <property type="entry name" value="HTH_IclR"/>
    <property type="match status" value="1"/>
</dbReference>
<protein>
    <submittedName>
        <fullName evidence="7">IclR family transcriptional regulator</fullName>
    </submittedName>
</protein>
<dbReference type="Proteomes" id="UP001055804">
    <property type="component" value="Unassembled WGS sequence"/>
</dbReference>
<dbReference type="GO" id="GO:0003677">
    <property type="term" value="F:DNA binding"/>
    <property type="evidence" value="ECO:0007669"/>
    <property type="project" value="UniProtKB-KW"/>
</dbReference>
<dbReference type="Gene3D" id="1.10.10.10">
    <property type="entry name" value="Winged helix-like DNA-binding domain superfamily/Winged helix DNA-binding domain"/>
    <property type="match status" value="1"/>
</dbReference>
<dbReference type="PROSITE" id="PS51077">
    <property type="entry name" value="HTH_ICLR"/>
    <property type="match status" value="1"/>
</dbReference>
<evidence type="ECO:0000256" key="2">
    <source>
        <dbReference type="ARBA" id="ARBA00023125"/>
    </source>
</evidence>
<dbReference type="InterPro" id="IPR014757">
    <property type="entry name" value="Tscrpt_reg_IclR_C"/>
</dbReference>
<feature type="domain" description="HTH iclR-type" evidence="5">
    <location>
        <begin position="23"/>
        <end position="83"/>
    </location>
</feature>
<dbReference type="Gene3D" id="3.30.450.40">
    <property type="match status" value="1"/>
</dbReference>
<evidence type="ECO:0000256" key="3">
    <source>
        <dbReference type="ARBA" id="ARBA00023163"/>
    </source>
</evidence>
<dbReference type="AlphaFoldDB" id="A0A9J6PEN1"/>
<dbReference type="PANTHER" id="PTHR30136:SF24">
    <property type="entry name" value="HTH-TYPE TRANSCRIPTIONAL REPRESSOR ALLR"/>
    <property type="match status" value="1"/>
</dbReference>
<reference evidence="7" key="1">
    <citation type="submission" date="2022-06" db="EMBL/GenBank/DDBJ databases">
        <title>Isolation and Genomics of Futiania mangrovii gen. nov., sp. nov., a Rare and Metabolically-versatile member in the Class Alphaproteobacteria.</title>
        <authorList>
            <person name="Liu L."/>
            <person name="Huang W.-C."/>
            <person name="Pan J."/>
            <person name="Li J."/>
            <person name="Huang Y."/>
            <person name="Du H."/>
            <person name="Liu Y."/>
            <person name="Li M."/>
        </authorList>
    </citation>
    <scope>NUCLEOTIDE SEQUENCE</scope>
    <source>
        <strain evidence="7">FT118</strain>
    </source>
</reference>
<dbReference type="SUPFAM" id="SSF55781">
    <property type="entry name" value="GAF domain-like"/>
    <property type="match status" value="1"/>
</dbReference>
<dbReference type="Pfam" id="PF01614">
    <property type="entry name" value="IclR_C"/>
    <property type="match status" value="1"/>
</dbReference>
<keyword evidence="2" id="KW-0238">DNA-binding</keyword>
<evidence type="ECO:0000256" key="1">
    <source>
        <dbReference type="ARBA" id="ARBA00023015"/>
    </source>
</evidence>
<accession>A0A9J6PEN1</accession>
<evidence type="ECO:0000313" key="8">
    <source>
        <dbReference type="Proteomes" id="UP001055804"/>
    </source>
</evidence>
<dbReference type="InterPro" id="IPR005471">
    <property type="entry name" value="Tscrpt_reg_IclR_N"/>
</dbReference>
<evidence type="ECO:0000259" key="5">
    <source>
        <dbReference type="PROSITE" id="PS51077"/>
    </source>
</evidence>
<comment type="caution">
    <text evidence="7">The sequence shown here is derived from an EMBL/GenBank/DDBJ whole genome shotgun (WGS) entry which is preliminary data.</text>
</comment>
<feature type="region of interest" description="Disordered" evidence="4">
    <location>
        <begin position="1"/>
        <end position="23"/>
    </location>
</feature>
<gene>
    <name evidence="7" type="ORF">NJQ99_07715</name>
</gene>